<evidence type="ECO:0000259" key="1">
    <source>
        <dbReference type="Pfam" id="PF12973"/>
    </source>
</evidence>
<dbReference type="RefSeq" id="WP_132544673.1">
    <property type="nucleotide sequence ID" value="NZ_SLWY01000019.1"/>
</dbReference>
<accession>A0A4R2LJN7</accession>
<sequence length="126" mass="13458">MNAQTVLAAALGNAPAALDWAPLRPDVAIAPVYRAADGGFTAAYLRYAPGARVPAHEHVGHELILVLEGAQSDPRGRYPAGSLVVNPPGSRHHVWSDEGCLVLIVWERPVRFLEDPAAVDRPGEQP</sequence>
<keyword evidence="3" id="KW-1185">Reference proteome</keyword>
<proteinExistence type="predicted"/>
<dbReference type="InterPro" id="IPR025979">
    <property type="entry name" value="ChrR-like_cupin_dom"/>
</dbReference>
<reference evidence="2 3" key="1">
    <citation type="submission" date="2019-03" db="EMBL/GenBank/DDBJ databases">
        <title>Genomic Encyclopedia of Type Strains, Phase IV (KMG-IV): sequencing the most valuable type-strain genomes for metagenomic binning, comparative biology and taxonomic classification.</title>
        <authorList>
            <person name="Goeker M."/>
        </authorList>
    </citation>
    <scope>NUCLEOTIDE SEQUENCE [LARGE SCALE GENOMIC DNA]</scope>
    <source>
        <strain evidence="2 3">DSM 25287</strain>
    </source>
</reference>
<comment type="caution">
    <text evidence="2">The sequence shown here is derived from an EMBL/GenBank/DDBJ whole genome shotgun (WGS) entry which is preliminary data.</text>
</comment>
<dbReference type="EMBL" id="SLWY01000019">
    <property type="protein sequence ID" value="TCO79585.1"/>
    <property type="molecule type" value="Genomic_DNA"/>
</dbReference>
<dbReference type="OrthoDB" id="9801227at2"/>
<evidence type="ECO:0000313" key="2">
    <source>
        <dbReference type="EMBL" id="TCO79585.1"/>
    </source>
</evidence>
<dbReference type="InterPro" id="IPR011051">
    <property type="entry name" value="RmlC_Cupin_sf"/>
</dbReference>
<dbReference type="InterPro" id="IPR014710">
    <property type="entry name" value="RmlC-like_jellyroll"/>
</dbReference>
<dbReference type="AlphaFoldDB" id="A0A4R2LJN7"/>
<evidence type="ECO:0000313" key="3">
    <source>
        <dbReference type="Proteomes" id="UP000295765"/>
    </source>
</evidence>
<dbReference type="Pfam" id="PF12973">
    <property type="entry name" value="Cupin_7"/>
    <property type="match status" value="1"/>
</dbReference>
<dbReference type="SUPFAM" id="SSF51182">
    <property type="entry name" value="RmlC-like cupins"/>
    <property type="match status" value="1"/>
</dbReference>
<gene>
    <name evidence="2" type="ORF">EV699_11941</name>
</gene>
<protein>
    <submittedName>
        <fullName evidence="2">ChrR-like anti-ECFsigma factor</fullName>
    </submittedName>
</protein>
<organism evidence="2 3">
    <name type="scientific">Plasticicumulans lactativorans</name>
    <dbReference type="NCBI Taxonomy" id="1133106"/>
    <lineage>
        <taxon>Bacteria</taxon>
        <taxon>Pseudomonadati</taxon>
        <taxon>Pseudomonadota</taxon>
        <taxon>Gammaproteobacteria</taxon>
        <taxon>Candidatus Competibacteraceae</taxon>
        <taxon>Plasticicumulans</taxon>
    </lineage>
</organism>
<dbReference type="Proteomes" id="UP000295765">
    <property type="component" value="Unassembled WGS sequence"/>
</dbReference>
<name>A0A4R2LJN7_9GAMM</name>
<dbReference type="Gene3D" id="2.60.120.10">
    <property type="entry name" value="Jelly Rolls"/>
    <property type="match status" value="1"/>
</dbReference>
<feature type="domain" description="ChrR-like cupin" evidence="1">
    <location>
        <begin position="15"/>
        <end position="104"/>
    </location>
</feature>